<dbReference type="PROSITE" id="PS50005">
    <property type="entry name" value="TPR"/>
    <property type="match status" value="1"/>
</dbReference>
<dbReference type="PANTHER" id="PTHR46825">
    <property type="entry name" value="D-ALANYL-D-ALANINE-CARBOXYPEPTIDASE/ENDOPEPTIDASE AMPH"/>
    <property type="match status" value="1"/>
</dbReference>
<dbReference type="InterPro" id="IPR001466">
    <property type="entry name" value="Beta-lactam-related"/>
</dbReference>
<dbReference type="SUPFAM" id="SSF48452">
    <property type="entry name" value="TPR-like"/>
    <property type="match status" value="1"/>
</dbReference>
<dbReference type="SUPFAM" id="SSF56601">
    <property type="entry name" value="beta-lactamase/transpeptidase-like"/>
    <property type="match status" value="1"/>
</dbReference>
<dbReference type="PROSITE" id="PS50293">
    <property type="entry name" value="TPR_REGION"/>
    <property type="match status" value="1"/>
</dbReference>
<gene>
    <name evidence="5" type="ORF">DRF67_10705</name>
</gene>
<dbReference type="SMART" id="SM00028">
    <property type="entry name" value="TPR"/>
    <property type="match status" value="1"/>
</dbReference>
<dbReference type="AlphaFoldDB" id="A0A3D9B1P0"/>
<name>A0A3D9B1P0_9FLAO</name>
<evidence type="ECO:0000256" key="2">
    <source>
        <dbReference type="ARBA" id="ARBA00022803"/>
    </source>
</evidence>
<dbReference type="InterPro" id="IPR011990">
    <property type="entry name" value="TPR-like_helical_dom_sf"/>
</dbReference>
<evidence type="ECO:0000313" key="5">
    <source>
        <dbReference type="EMBL" id="REC47503.1"/>
    </source>
</evidence>
<dbReference type="Pfam" id="PF00144">
    <property type="entry name" value="Beta-lactamase"/>
    <property type="match status" value="1"/>
</dbReference>
<dbReference type="InterPro" id="IPR013105">
    <property type="entry name" value="TPR_2"/>
</dbReference>
<dbReference type="PANTHER" id="PTHR46825:SF12">
    <property type="entry name" value="PENICILLIN-BINDING PROTEIN 4"/>
    <property type="match status" value="1"/>
</dbReference>
<keyword evidence="6" id="KW-1185">Reference proteome</keyword>
<evidence type="ECO:0000256" key="1">
    <source>
        <dbReference type="ARBA" id="ARBA00022737"/>
    </source>
</evidence>
<protein>
    <submittedName>
        <fullName evidence="5">Penicillin-binding protein 4</fullName>
    </submittedName>
</protein>
<proteinExistence type="predicted"/>
<reference evidence="5 6" key="1">
    <citation type="submission" date="2018-06" db="EMBL/GenBank/DDBJ databases">
        <title>Novel Chryseobacterium species.</title>
        <authorList>
            <person name="Newman J."/>
            <person name="Hugo C."/>
            <person name="Oosthuizen L."/>
            <person name="Charimba G."/>
        </authorList>
    </citation>
    <scope>NUCLEOTIDE SEQUENCE [LARGE SCALE GENOMIC DNA]</scope>
    <source>
        <strain evidence="5 6">7_F195</strain>
    </source>
</reference>
<sequence>MVFSTIHKIYFSIIEFKLIYNMKTKIPICTIVLLGMISNPLSAQTDSQIQNEMAQVESGLAPAVRFQGEPAWTIESRMKHYKIPAVSIAVIRNARVIWSKAYGFADIESKKPATTQTLFQVASMSKPVSAYAALKEVELGKIDADAEVNTYLKSWKIPDSEFTKDKKLTLRNLVSHTAGLTVSGFPGYEAGRPVPGLIQLLNGQSPANTPAVFVNKIPGKPFRYSGGGYCVMQQMLIDIEGKDFTTLMKERVLDPLNMQNSTFAQPLPEALASSAATAYDQSGVKVPGRYHTYPEQAPAGLWTTAEDYAKFIIDIQNTLSGKSHTVISKKMAEEFTSPFIEPFTGLGIFLENKDGQRYFGHGGWNEGFSTQFVGSTTSGDGVVILTNTNKPEFVSELLRSVAAVYQWPNYVAPVHKILPLTSNDLKDHVGRYHLNQYGVCRIYQEKGKLMMVNNVENPEELIKVGENFYALRNWDYKVKFTKNDKTEKKELIQLLPDKKTVRLRGDLMSKDEKVPLELILEGQFDRGLAAYQKAKTADPDHEQLSERFINEAGYDLLRKKDYTKSIDVLRVNTLLYPKSDNVYDSLGEAYLNAGQKDKAKENYQKVLQINPKHENAAKVLQTL</sequence>
<dbReference type="Proteomes" id="UP000256257">
    <property type="component" value="Unassembled WGS sequence"/>
</dbReference>
<accession>A0A3D9B1P0</accession>
<comment type="caution">
    <text evidence="5">The sequence shown here is derived from an EMBL/GenBank/DDBJ whole genome shotgun (WGS) entry which is preliminary data.</text>
</comment>
<dbReference type="Gene3D" id="3.40.710.10">
    <property type="entry name" value="DD-peptidase/beta-lactamase superfamily"/>
    <property type="match status" value="1"/>
</dbReference>
<feature type="domain" description="Beta-lactamase-related" evidence="4">
    <location>
        <begin position="73"/>
        <end position="402"/>
    </location>
</feature>
<feature type="repeat" description="TPR" evidence="3">
    <location>
        <begin position="580"/>
        <end position="613"/>
    </location>
</feature>
<dbReference type="Pfam" id="PF07719">
    <property type="entry name" value="TPR_2"/>
    <property type="match status" value="1"/>
</dbReference>
<dbReference type="InterPro" id="IPR019734">
    <property type="entry name" value="TPR_rpt"/>
</dbReference>
<evidence type="ECO:0000259" key="4">
    <source>
        <dbReference type="Pfam" id="PF00144"/>
    </source>
</evidence>
<dbReference type="InterPro" id="IPR050491">
    <property type="entry name" value="AmpC-like"/>
</dbReference>
<dbReference type="InterPro" id="IPR012338">
    <property type="entry name" value="Beta-lactam/transpept-like"/>
</dbReference>
<dbReference type="Gene3D" id="1.25.40.10">
    <property type="entry name" value="Tetratricopeptide repeat domain"/>
    <property type="match status" value="1"/>
</dbReference>
<evidence type="ECO:0000313" key="6">
    <source>
        <dbReference type="Proteomes" id="UP000256257"/>
    </source>
</evidence>
<organism evidence="5 6">
    <name type="scientific">Chryseobacterium pennipullorum</name>
    <dbReference type="NCBI Taxonomy" id="2258963"/>
    <lineage>
        <taxon>Bacteria</taxon>
        <taxon>Pseudomonadati</taxon>
        <taxon>Bacteroidota</taxon>
        <taxon>Flavobacteriia</taxon>
        <taxon>Flavobacteriales</taxon>
        <taxon>Weeksellaceae</taxon>
        <taxon>Chryseobacterium group</taxon>
        <taxon>Chryseobacterium</taxon>
    </lineage>
</organism>
<keyword evidence="1" id="KW-0677">Repeat</keyword>
<keyword evidence="2 3" id="KW-0802">TPR repeat</keyword>
<evidence type="ECO:0000256" key="3">
    <source>
        <dbReference type="PROSITE-ProRule" id="PRU00339"/>
    </source>
</evidence>
<dbReference type="EMBL" id="QNVV01000008">
    <property type="protein sequence ID" value="REC47503.1"/>
    <property type="molecule type" value="Genomic_DNA"/>
</dbReference>
<dbReference type="OrthoDB" id="9797709at2"/>